<dbReference type="OrthoDB" id="9786141at2"/>
<sequence length="235" mass="25792">MAAQDFYGSVSLAVSTVIFALKDRALWVPLVRREREPYKGTWALPGGPLSPGRNLPDSALSTLEATTGLTPSYLEQLYAWGNPERSGGDGHVVSVVYWAALSSTPDQEAKGVAWFPVDGLPSLAFDHAEILDYAVARLRRKVAYSRIAHSFMPETFTLTELREAHEAIVGHPLDPANFARQFRSSPALIDTGRHREGTPFRPPRLYRYDSSLTYADDGALARASSAPDDTQDPTC</sequence>
<name>A0A3N3ZWA0_9MICC</name>
<dbReference type="InterPro" id="IPR054105">
    <property type="entry name" value="WHD_NrtR"/>
</dbReference>
<organism evidence="2 3">
    <name type="scientific">Kocuria soli</name>
    <dbReference type="NCBI Taxonomy" id="2485125"/>
    <lineage>
        <taxon>Bacteria</taxon>
        <taxon>Bacillati</taxon>
        <taxon>Actinomycetota</taxon>
        <taxon>Actinomycetes</taxon>
        <taxon>Micrococcales</taxon>
        <taxon>Micrococcaceae</taxon>
        <taxon>Kocuria</taxon>
    </lineage>
</organism>
<protein>
    <submittedName>
        <fullName evidence="2">NUDIX hydrolase</fullName>
    </submittedName>
</protein>
<accession>A0A3N3ZWA0</accession>
<dbReference type="Gene3D" id="1.10.10.10">
    <property type="entry name" value="Winged helix-like DNA-binding domain superfamily/Winged helix DNA-binding domain"/>
    <property type="match status" value="1"/>
</dbReference>
<dbReference type="InterPro" id="IPR015797">
    <property type="entry name" value="NUDIX_hydrolase-like_dom_sf"/>
</dbReference>
<proteinExistence type="predicted"/>
<dbReference type="Proteomes" id="UP000270616">
    <property type="component" value="Unassembled WGS sequence"/>
</dbReference>
<dbReference type="EMBL" id="RKMF01000002">
    <property type="protein sequence ID" value="ROZ64676.1"/>
    <property type="molecule type" value="Genomic_DNA"/>
</dbReference>
<dbReference type="PANTHER" id="PTHR43736:SF4">
    <property type="entry name" value="SLR1690 PROTEIN"/>
    <property type="match status" value="1"/>
</dbReference>
<evidence type="ECO:0000259" key="1">
    <source>
        <dbReference type="PROSITE" id="PS51462"/>
    </source>
</evidence>
<dbReference type="PROSITE" id="PS51462">
    <property type="entry name" value="NUDIX"/>
    <property type="match status" value="1"/>
</dbReference>
<dbReference type="CDD" id="cd18873">
    <property type="entry name" value="NUDIX_NadM_like"/>
    <property type="match status" value="1"/>
</dbReference>
<dbReference type="InterPro" id="IPR036390">
    <property type="entry name" value="WH_DNA-bd_sf"/>
</dbReference>
<evidence type="ECO:0000313" key="3">
    <source>
        <dbReference type="Proteomes" id="UP000270616"/>
    </source>
</evidence>
<dbReference type="SUPFAM" id="SSF46785">
    <property type="entry name" value="Winged helix' DNA-binding domain"/>
    <property type="match status" value="1"/>
</dbReference>
<dbReference type="InterPro" id="IPR000086">
    <property type="entry name" value="NUDIX_hydrolase_dom"/>
</dbReference>
<feature type="domain" description="Nudix hydrolase" evidence="1">
    <location>
        <begin position="9"/>
        <end position="138"/>
    </location>
</feature>
<keyword evidence="2" id="KW-0378">Hydrolase</keyword>
<dbReference type="AlphaFoldDB" id="A0A3N3ZWA0"/>
<reference evidence="2 3" key="1">
    <citation type="submission" date="2018-10" db="EMBL/GenBank/DDBJ databases">
        <title>Kocuria sp. M5W7-7, whole genome shotgun sequence.</title>
        <authorList>
            <person name="Tuo L."/>
        </authorList>
    </citation>
    <scope>NUCLEOTIDE SEQUENCE [LARGE SCALE GENOMIC DNA]</scope>
    <source>
        <strain evidence="2 3">M5W7-7</strain>
    </source>
</reference>
<evidence type="ECO:0000313" key="2">
    <source>
        <dbReference type="EMBL" id="ROZ64676.1"/>
    </source>
</evidence>
<comment type="caution">
    <text evidence="2">The sequence shown here is derived from an EMBL/GenBank/DDBJ whole genome shotgun (WGS) entry which is preliminary data.</text>
</comment>
<dbReference type="InterPro" id="IPR036388">
    <property type="entry name" value="WH-like_DNA-bd_sf"/>
</dbReference>
<dbReference type="SUPFAM" id="SSF55811">
    <property type="entry name" value="Nudix"/>
    <property type="match status" value="1"/>
</dbReference>
<keyword evidence="3" id="KW-1185">Reference proteome</keyword>
<gene>
    <name evidence="2" type="ORF">EDL96_02185</name>
</gene>
<dbReference type="Pfam" id="PF21906">
    <property type="entry name" value="WHD_NrtR"/>
    <property type="match status" value="1"/>
</dbReference>
<dbReference type="Pfam" id="PF00293">
    <property type="entry name" value="NUDIX"/>
    <property type="match status" value="1"/>
</dbReference>
<dbReference type="RefSeq" id="WP_123823986.1">
    <property type="nucleotide sequence ID" value="NZ_RKMF01000002.1"/>
</dbReference>
<dbReference type="PANTHER" id="PTHR43736">
    <property type="entry name" value="ADP-RIBOSE PYROPHOSPHATASE"/>
    <property type="match status" value="1"/>
</dbReference>
<dbReference type="GO" id="GO:0016787">
    <property type="term" value="F:hydrolase activity"/>
    <property type="evidence" value="ECO:0007669"/>
    <property type="project" value="UniProtKB-KW"/>
</dbReference>
<dbReference type="Gene3D" id="3.90.79.10">
    <property type="entry name" value="Nucleoside Triphosphate Pyrophosphohydrolase"/>
    <property type="match status" value="1"/>
</dbReference>